<evidence type="ECO:0000256" key="1">
    <source>
        <dbReference type="SAM" id="Phobius"/>
    </source>
</evidence>
<sequence length="103" mass="11002">MRRPRLFLWLGLGGLLATGILLLYVNLLFVVAAAMSCAEPANCSVPRNVFLLYGPTATLLAGLITGGIGGERAIRAGRPVVGWVGWPWLFYAAVFLVALMVSL</sequence>
<organism evidence="2 3">
    <name type="scientific">Actinoalloteichus fjordicus</name>
    <dbReference type="NCBI Taxonomy" id="1612552"/>
    <lineage>
        <taxon>Bacteria</taxon>
        <taxon>Bacillati</taxon>
        <taxon>Actinomycetota</taxon>
        <taxon>Actinomycetes</taxon>
        <taxon>Pseudonocardiales</taxon>
        <taxon>Pseudonocardiaceae</taxon>
        <taxon>Actinoalloteichus</taxon>
    </lineage>
</organism>
<feature type="transmembrane region" description="Helical" evidence="1">
    <location>
        <begin position="49"/>
        <end position="68"/>
    </location>
</feature>
<gene>
    <name evidence="2" type="ORF">UA74_06620</name>
</gene>
<evidence type="ECO:0000313" key="2">
    <source>
        <dbReference type="EMBL" id="APU13397.1"/>
    </source>
</evidence>
<protein>
    <recommendedName>
        <fullName evidence="4">Transmembrane protein</fullName>
    </recommendedName>
</protein>
<evidence type="ECO:0008006" key="4">
    <source>
        <dbReference type="Google" id="ProtNLM"/>
    </source>
</evidence>
<reference evidence="3" key="1">
    <citation type="submission" date="2016-06" db="EMBL/GenBank/DDBJ databases">
        <title>Complete genome sequence of Actinoalloteichus fjordicus DSM 46855 (=ADI127-17), type strain of the new species Actinoalloteichus fjordicus.</title>
        <authorList>
            <person name="Ruckert C."/>
            <person name="Nouioui I."/>
            <person name="Willmese J."/>
            <person name="van Wezel G."/>
            <person name="Klenk H.-P."/>
            <person name="Kalinowski J."/>
            <person name="Zotchev S.B."/>
        </authorList>
    </citation>
    <scope>NUCLEOTIDE SEQUENCE [LARGE SCALE GENOMIC DNA]</scope>
    <source>
        <strain evidence="3">ADI127-7</strain>
    </source>
</reference>
<keyword evidence="1" id="KW-0812">Transmembrane</keyword>
<dbReference type="AlphaFoldDB" id="A0AAC9LB25"/>
<accession>A0AAC9LB25</accession>
<keyword evidence="1" id="KW-0472">Membrane</keyword>
<feature type="transmembrane region" description="Helical" evidence="1">
    <location>
        <begin position="80"/>
        <end position="101"/>
    </location>
</feature>
<keyword evidence="3" id="KW-1185">Reference proteome</keyword>
<dbReference type="EMBL" id="CP016076">
    <property type="protein sequence ID" value="APU13397.1"/>
    <property type="molecule type" value="Genomic_DNA"/>
</dbReference>
<name>A0AAC9LB25_9PSEU</name>
<dbReference type="Proteomes" id="UP000185511">
    <property type="component" value="Chromosome"/>
</dbReference>
<keyword evidence="1" id="KW-1133">Transmembrane helix</keyword>
<proteinExistence type="predicted"/>
<dbReference type="KEGG" id="acad:UA74_06620"/>
<evidence type="ECO:0000313" key="3">
    <source>
        <dbReference type="Proteomes" id="UP000185511"/>
    </source>
</evidence>